<dbReference type="Pfam" id="PF20316">
    <property type="entry name" value="DUF6612"/>
    <property type="match status" value="1"/>
</dbReference>
<organism evidence="2 3">
    <name type="scientific">Anaerostipes amylophilus</name>
    <dbReference type="NCBI Taxonomy" id="2981779"/>
    <lineage>
        <taxon>Bacteria</taxon>
        <taxon>Bacillati</taxon>
        <taxon>Bacillota</taxon>
        <taxon>Clostridia</taxon>
        <taxon>Lachnospirales</taxon>
        <taxon>Lachnospiraceae</taxon>
        <taxon>Anaerostipes</taxon>
    </lineage>
</organism>
<dbReference type="PROSITE" id="PS51257">
    <property type="entry name" value="PROKAR_LIPOPROTEIN"/>
    <property type="match status" value="1"/>
</dbReference>
<keyword evidence="3" id="KW-1185">Reference proteome</keyword>
<reference evidence="2 3" key="1">
    <citation type="submission" date="2024-04" db="EMBL/GenBank/DDBJ databases">
        <title>Human intestinal bacterial collection.</title>
        <authorList>
            <person name="Pauvert C."/>
            <person name="Hitch T.C.A."/>
            <person name="Clavel T."/>
        </authorList>
    </citation>
    <scope>NUCLEOTIDE SEQUENCE [LARGE SCALE GENOMIC DNA]</scope>
    <source>
        <strain evidence="2 3">CLA-AA-H249</strain>
    </source>
</reference>
<evidence type="ECO:0000313" key="3">
    <source>
        <dbReference type="Proteomes" id="UP001482154"/>
    </source>
</evidence>
<protein>
    <submittedName>
        <fullName evidence="2">DUF6612 family protein</fullName>
    </submittedName>
</protein>
<feature type="signal peptide" evidence="1">
    <location>
        <begin position="1"/>
        <end position="25"/>
    </location>
</feature>
<evidence type="ECO:0000313" key="2">
    <source>
        <dbReference type="EMBL" id="MEQ2710838.1"/>
    </source>
</evidence>
<accession>A0ABV1IV65</accession>
<dbReference type="EMBL" id="JBBNIN010000007">
    <property type="protein sequence ID" value="MEQ2710838.1"/>
    <property type="molecule type" value="Genomic_DNA"/>
</dbReference>
<evidence type="ECO:0000256" key="1">
    <source>
        <dbReference type="SAM" id="SignalP"/>
    </source>
</evidence>
<comment type="caution">
    <text evidence="2">The sequence shown here is derived from an EMBL/GenBank/DDBJ whole genome shotgun (WGS) entry which is preliminary data.</text>
</comment>
<dbReference type="InterPro" id="IPR046720">
    <property type="entry name" value="DUF6612"/>
</dbReference>
<keyword evidence="1" id="KW-0732">Signal</keyword>
<feature type="chain" id="PRO_5046199583" evidence="1">
    <location>
        <begin position="26"/>
        <end position="261"/>
    </location>
</feature>
<proteinExistence type="predicted"/>
<gene>
    <name evidence="2" type="ORF">AAAU51_06580</name>
</gene>
<dbReference type="Proteomes" id="UP001482154">
    <property type="component" value="Unassembled WGS sequence"/>
</dbReference>
<sequence>MKAKMKKISALFLSCILLFSITACQKKRTAKEVMQSSLKQSSSLKDADFNGNASYTIETGKEGSQSTINFKMNFDTKLQTLKKDNLKMSMTSTINMLGQNINMTMYYADGYYYMNSNGTKQKMKMDIASLQKQIHSTTGQSTLPIKYYKDLKLSEDDGNNVISYSINSDGLNKYVENITNSMSAITGGSDSIKITSMSGKKTLNDKDLPVKESIKMVIESNSNEVGKITLKMDLIYHNPGKSVTVSLPKDLNTYQEVSSNN</sequence>
<dbReference type="Gene3D" id="2.50.20.20">
    <property type="match status" value="1"/>
</dbReference>
<dbReference type="RefSeq" id="WP_349110749.1">
    <property type="nucleotide sequence ID" value="NZ_JBBNIN010000007.1"/>
</dbReference>
<name>A0ABV1IV65_9FIRM</name>